<evidence type="ECO:0000313" key="2">
    <source>
        <dbReference type="Proteomes" id="UP001174694"/>
    </source>
</evidence>
<dbReference type="InterPro" id="IPR006175">
    <property type="entry name" value="YjgF/YER057c/UK114"/>
</dbReference>
<dbReference type="AlphaFoldDB" id="A0AA38S404"/>
<gene>
    <name evidence="1" type="ORF">NKR23_g3633</name>
</gene>
<dbReference type="SUPFAM" id="SSF55298">
    <property type="entry name" value="YjgF-like"/>
    <property type="match status" value="1"/>
</dbReference>
<dbReference type="InterPro" id="IPR035959">
    <property type="entry name" value="RutC-like_sf"/>
</dbReference>
<organism evidence="1 2">
    <name type="scientific">Pleurostoma richardsiae</name>
    <dbReference type="NCBI Taxonomy" id="41990"/>
    <lineage>
        <taxon>Eukaryota</taxon>
        <taxon>Fungi</taxon>
        <taxon>Dikarya</taxon>
        <taxon>Ascomycota</taxon>
        <taxon>Pezizomycotina</taxon>
        <taxon>Sordariomycetes</taxon>
        <taxon>Sordariomycetidae</taxon>
        <taxon>Calosphaeriales</taxon>
        <taxon>Pleurostomataceae</taxon>
        <taxon>Pleurostoma</taxon>
    </lineage>
</organism>
<dbReference type="Pfam" id="PF01042">
    <property type="entry name" value="Ribonuc_L-PSP"/>
    <property type="match status" value="1"/>
</dbReference>
<keyword evidence="2" id="KW-1185">Reference proteome</keyword>
<reference evidence="1" key="1">
    <citation type="submission" date="2022-07" db="EMBL/GenBank/DDBJ databases">
        <title>Fungi with potential for degradation of polypropylene.</title>
        <authorList>
            <person name="Gostincar C."/>
        </authorList>
    </citation>
    <scope>NUCLEOTIDE SEQUENCE</scope>
    <source>
        <strain evidence="1">EXF-13308</strain>
    </source>
</reference>
<name>A0AA38S404_9PEZI</name>
<comment type="caution">
    <text evidence="1">The sequence shown here is derived from an EMBL/GenBank/DDBJ whole genome shotgun (WGS) entry which is preliminary data.</text>
</comment>
<dbReference type="Gene3D" id="3.30.1330.40">
    <property type="entry name" value="RutC-like"/>
    <property type="match status" value="1"/>
</dbReference>
<sequence>MAAFFQYAGPAGDACQKHGFSNATVLPANARIVITAGQAGIDLVTGKLVESSPGDQISAAFDCCDAALKAAGVTAGLAAAHKILSFFLDTRYEPLMMEIWRSRYPERRPTWTCVGSSSLCLQGMICEIQAEAVLDG</sequence>
<protein>
    <submittedName>
        <fullName evidence="1">Uncharacterized protein</fullName>
    </submittedName>
</protein>
<evidence type="ECO:0000313" key="1">
    <source>
        <dbReference type="EMBL" id="KAJ9150234.1"/>
    </source>
</evidence>
<proteinExistence type="predicted"/>
<accession>A0AA38S404</accession>
<dbReference type="Proteomes" id="UP001174694">
    <property type="component" value="Unassembled WGS sequence"/>
</dbReference>
<dbReference type="EMBL" id="JANBVO010000008">
    <property type="protein sequence ID" value="KAJ9150234.1"/>
    <property type="molecule type" value="Genomic_DNA"/>
</dbReference>